<feature type="transmembrane region" description="Helical" evidence="6">
    <location>
        <begin position="103"/>
        <end position="125"/>
    </location>
</feature>
<feature type="region of interest" description="Disordered" evidence="5">
    <location>
        <begin position="1"/>
        <end position="91"/>
    </location>
</feature>
<dbReference type="OMA" id="CCAWMFF"/>
<feature type="compositionally biased region" description="Basic and acidic residues" evidence="5">
    <location>
        <begin position="60"/>
        <end position="83"/>
    </location>
</feature>
<evidence type="ECO:0000256" key="1">
    <source>
        <dbReference type="ARBA" id="ARBA00004167"/>
    </source>
</evidence>
<dbReference type="STRING" id="3983.A0A2C9WHC7"/>
<keyword evidence="9" id="KW-1185">Reference proteome</keyword>
<dbReference type="GO" id="GO:0016020">
    <property type="term" value="C:membrane"/>
    <property type="evidence" value="ECO:0007669"/>
    <property type="project" value="UniProtKB-SubCell"/>
</dbReference>
<dbReference type="AlphaFoldDB" id="A0A2C9WHC7"/>
<comment type="subcellular location">
    <subcellularLocation>
        <location evidence="1">Membrane</location>
        <topology evidence="1">Single-pass membrane protein</topology>
    </subcellularLocation>
</comment>
<dbReference type="PANTHER" id="PTHR31234">
    <property type="entry name" value="LATE EMBRYOGENESIS ABUNDANT (LEA) HYDROXYPROLINE-RICH GLYCOPROTEIN FAMILY"/>
    <property type="match status" value="1"/>
</dbReference>
<feature type="compositionally biased region" description="Pro residues" evidence="5">
    <location>
        <begin position="16"/>
        <end position="26"/>
    </location>
</feature>
<dbReference type="GO" id="GO:0098542">
    <property type="term" value="P:defense response to other organism"/>
    <property type="evidence" value="ECO:0007669"/>
    <property type="project" value="InterPro"/>
</dbReference>
<dbReference type="InterPro" id="IPR044839">
    <property type="entry name" value="NDR1-like"/>
</dbReference>
<dbReference type="Pfam" id="PF03168">
    <property type="entry name" value="LEA_2"/>
    <property type="match status" value="1"/>
</dbReference>
<dbReference type="EMBL" id="CM004388">
    <property type="protein sequence ID" value="OAY58848.1"/>
    <property type="molecule type" value="Genomic_DNA"/>
</dbReference>
<evidence type="ECO:0000256" key="5">
    <source>
        <dbReference type="SAM" id="MobiDB-lite"/>
    </source>
</evidence>
<dbReference type="Proteomes" id="UP000091857">
    <property type="component" value="Chromosome 2"/>
</dbReference>
<evidence type="ECO:0000313" key="8">
    <source>
        <dbReference type="EMBL" id="OAY58848.1"/>
    </source>
</evidence>
<sequence>MADYSYGRLTSLANSLPPPPPPPFSVPSPHTSHVSSGLSSQRSIAFSLPSLQEDSEQEAAEEKESQLENRKGQQEGDHEKQVEKEEDEDDEEERHRRIVCCAWMFFGLFAAVFLFLLFFLIYVVILRSALPEISVLRLDFPRLNFSSREHEALLNANVKIRIQVLNKNQKVELEYGRLKVQVSSEDIHLGETMVSGFSQMPNKRRVLVIATKVRKSMVNAESAKILKENAKNKKIIIDIVLSGNIGFDAGVIKTHWVPALITCHEINQFDVDMARKPICTVKIFGFR</sequence>
<dbReference type="InterPro" id="IPR004864">
    <property type="entry name" value="LEA_2"/>
</dbReference>
<organism evidence="8 9">
    <name type="scientific">Manihot esculenta</name>
    <name type="common">Cassava</name>
    <name type="synonym">Jatropha manihot</name>
    <dbReference type="NCBI Taxonomy" id="3983"/>
    <lineage>
        <taxon>Eukaryota</taxon>
        <taxon>Viridiplantae</taxon>
        <taxon>Streptophyta</taxon>
        <taxon>Embryophyta</taxon>
        <taxon>Tracheophyta</taxon>
        <taxon>Spermatophyta</taxon>
        <taxon>Magnoliopsida</taxon>
        <taxon>eudicotyledons</taxon>
        <taxon>Gunneridae</taxon>
        <taxon>Pentapetalae</taxon>
        <taxon>rosids</taxon>
        <taxon>fabids</taxon>
        <taxon>Malpighiales</taxon>
        <taxon>Euphorbiaceae</taxon>
        <taxon>Crotonoideae</taxon>
        <taxon>Manihoteae</taxon>
        <taxon>Manihot</taxon>
    </lineage>
</organism>
<dbReference type="PANTHER" id="PTHR31234:SF32">
    <property type="entry name" value="LATE EMBRYOGENESIS ABUNDANT (LEA) HYDROXYPROLINE-RICH GLYCOPROTEIN FAMILY"/>
    <property type="match status" value="1"/>
</dbReference>
<evidence type="ECO:0000259" key="7">
    <source>
        <dbReference type="Pfam" id="PF03168"/>
    </source>
</evidence>
<protein>
    <recommendedName>
        <fullName evidence="7">Late embryogenesis abundant protein LEA-2 subgroup domain-containing protein</fullName>
    </recommendedName>
</protein>
<comment type="caution">
    <text evidence="8">The sequence shown here is derived from an EMBL/GenBank/DDBJ whole genome shotgun (WGS) entry which is preliminary data.</text>
</comment>
<name>A0A2C9WHC7_MANES</name>
<evidence type="ECO:0000256" key="3">
    <source>
        <dbReference type="ARBA" id="ARBA00022989"/>
    </source>
</evidence>
<keyword evidence="2 6" id="KW-0812">Transmembrane</keyword>
<evidence type="ECO:0000256" key="2">
    <source>
        <dbReference type="ARBA" id="ARBA00022692"/>
    </source>
</evidence>
<keyword evidence="4 6" id="KW-0472">Membrane</keyword>
<reference evidence="9" key="1">
    <citation type="journal article" date="2016" name="Nat. Biotechnol.">
        <title>Sequencing wild and cultivated cassava and related species reveals extensive interspecific hybridization and genetic diversity.</title>
        <authorList>
            <person name="Bredeson J.V."/>
            <person name="Lyons J.B."/>
            <person name="Prochnik S.E."/>
            <person name="Wu G.A."/>
            <person name="Ha C.M."/>
            <person name="Edsinger-Gonzales E."/>
            <person name="Grimwood J."/>
            <person name="Schmutz J."/>
            <person name="Rabbi I.Y."/>
            <person name="Egesi C."/>
            <person name="Nauluvula P."/>
            <person name="Lebot V."/>
            <person name="Ndunguru J."/>
            <person name="Mkamilo G."/>
            <person name="Bart R.S."/>
            <person name="Setter T.L."/>
            <person name="Gleadow R.M."/>
            <person name="Kulakow P."/>
            <person name="Ferguson M.E."/>
            <person name="Rounsley S."/>
            <person name="Rokhsar D.S."/>
        </authorList>
    </citation>
    <scope>NUCLEOTIDE SEQUENCE [LARGE SCALE GENOMIC DNA]</scope>
    <source>
        <strain evidence="9">cv. AM560-2</strain>
    </source>
</reference>
<evidence type="ECO:0000313" key="9">
    <source>
        <dbReference type="Proteomes" id="UP000091857"/>
    </source>
</evidence>
<dbReference type="OrthoDB" id="1526082at2759"/>
<gene>
    <name evidence="8" type="ORF">MANES_02G211300v8</name>
</gene>
<accession>A0A2C9WHC7</accession>
<proteinExistence type="predicted"/>
<evidence type="ECO:0000256" key="6">
    <source>
        <dbReference type="SAM" id="Phobius"/>
    </source>
</evidence>
<feature type="domain" description="Late embryogenesis abundant protein LEA-2 subgroup" evidence="7">
    <location>
        <begin position="162"/>
        <end position="259"/>
    </location>
</feature>
<feature type="compositionally biased region" description="Low complexity" evidence="5">
    <location>
        <begin position="27"/>
        <end position="36"/>
    </location>
</feature>
<dbReference type="Gramene" id="Manes.02G211300.1.v8.1">
    <property type="protein sequence ID" value="Manes.02G211300.1.v8.1.CDS.1"/>
    <property type="gene ID" value="Manes.02G211300.v8.1"/>
</dbReference>
<evidence type="ECO:0000256" key="4">
    <source>
        <dbReference type="ARBA" id="ARBA00023136"/>
    </source>
</evidence>
<keyword evidence="3 6" id="KW-1133">Transmembrane helix</keyword>